<evidence type="ECO:0000313" key="2">
    <source>
        <dbReference type="EMBL" id="KAF9466376.1"/>
    </source>
</evidence>
<keyword evidence="1" id="KW-0472">Membrane</keyword>
<evidence type="ECO:0000313" key="3">
    <source>
        <dbReference type="Proteomes" id="UP000807353"/>
    </source>
</evidence>
<reference evidence="2" key="1">
    <citation type="submission" date="2020-11" db="EMBL/GenBank/DDBJ databases">
        <authorList>
            <consortium name="DOE Joint Genome Institute"/>
            <person name="Ahrendt S."/>
            <person name="Riley R."/>
            <person name="Andreopoulos W."/>
            <person name="Labutti K."/>
            <person name="Pangilinan J."/>
            <person name="Ruiz-Duenas F.J."/>
            <person name="Barrasa J.M."/>
            <person name="Sanchez-Garcia M."/>
            <person name="Camarero S."/>
            <person name="Miyauchi S."/>
            <person name="Serrano A."/>
            <person name="Linde D."/>
            <person name="Babiker R."/>
            <person name="Drula E."/>
            <person name="Ayuso-Fernandez I."/>
            <person name="Pacheco R."/>
            <person name="Padilla G."/>
            <person name="Ferreira P."/>
            <person name="Barriuso J."/>
            <person name="Kellner H."/>
            <person name="Castanera R."/>
            <person name="Alfaro M."/>
            <person name="Ramirez L."/>
            <person name="Pisabarro A.G."/>
            <person name="Kuo A."/>
            <person name="Tritt A."/>
            <person name="Lipzen A."/>
            <person name="He G."/>
            <person name="Yan M."/>
            <person name="Ng V."/>
            <person name="Cullen D."/>
            <person name="Martin F."/>
            <person name="Rosso M.-N."/>
            <person name="Henrissat B."/>
            <person name="Hibbett D."/>
            <person name="Martinez A.T."/>
            <person name="Grigoriev I.V."/>
        </authorList>
    </citation>
    <scope>NUCLEOTIDE SEQUENCE</scope>
    <source>
        <strain evidence="2">CBS 247.69</strain>
    </source>
</reference>
<keyword evidence="1" id="KW-1133">Transmembrane helix</keyword>
<feature type="transmembrane region" description="Helical" evidence="1">
    <location>
        <begin position="12"/>
        <end position="30"/>
    </location>
</feature>
<dbReference type="Proteomes" id="UP000807353">
    <property type="component" value="Unassembled WGS sequence"/>
</dbReference>
<protein>
    <submittedName>
        <fullName evidence="2">Uncharacterized protein</fullName>
    </submittedName>
</protein>
<dbReference type="AlphaFoldDB" id="A0A9P5YDA6"/>
<proteinExistence type="predicted"/>
<dbReference type="EMBL" id="MU150242">
    <property type="protein sequence ID" value="KAF9466376.1"/>
    <property type="molecule type" value="Genomic_DNA"/>
</dbReference>
<gene>
    <name evidence="2" type="ORF">BDZ94DRAFT_1251806</name>
</gene>
<keyword evidence="3" id="KW-1185">Reference proteome</keyword>
<name>A0A9P5YDA6_9AGAR</name>
<comment type="caution">
    <text evidence="2">The sequence shown here is derived from an EMBL/GenBank/DDBJ whole genome shotgun (WGS) entry which is preliminary data.</text>
</comment>
<keyword evidence="1" id="KW-0812">Transmembrane</keyword>
<accession>A0A9P5YDA6</accession>
<sequence length="53" mass="6097">MPDNLQYRPSKQKLVCTVCVLIYILCLIYNQGLLLVNLRLHGPHHCFEGTQLS</sequence>
<organism evidence="2 3">
    <name type="scientific">Collybia nuda</name>
    <dbReference type="NCBI Taxonomy" id="64659"/>
    <lineage>
        <taxon>Eukaryota</taxon>
        <taxon>Fungi</taxon>
        <taxon>Dikarya</taxon>
        <taxon>Basidiomycota</taxon>
        <taxon>Agaricomycotina</taxon>
        <taxon>Agaricomycetes</taxon>
        <taxon>Agaricomycetidae</taxon>
        <taxon>Agaricales</taxon>
        <taxon>Tricholomatineae</taxon>
        <taxon>Clitocybaceae</taxon>
        <taxon>Collybia</taxon>
    </lineage>
</organism>
<evidence type="ECO:0000256" key="1">
    <source>
        <dbReference type="SAM" id="Phobius"/>
    </source>
</evidence>